<comment type="caution">
    <text evidence="2">The sequence shown here is derived from an EMBL/GenBank/DDBJ whole genome shotgun (WGS) entry which is preliminary data.</text>
</comment>
<dbReference type="EMBL" id="CAUEEQ010043938">
    <property type="protein sequence ID" value="CAJ0957467.1"/>
    <property type="molecule type" value="Genomic_DNA"/>
</dbReference>
<dbReference type="PANTHER" id="PTHR21541:SF3">
    <property type="entry name" value="STRUCTURE-SPECIFIC ENDONUCLEASE SUBUNIT SLX4"/>
    <property type="match status" value="1"/>
</dbReference>
<feature type="compositionally biased region" description="Basic residues" evidence="1">
    <location>
        <begin position="343"/>
        <end position="360"/>
    </location>
</feature>
<gene>
    <name evidence="2" type="ORF">RIMI_LOCUS15988100</name>
</gene>
<feature type="region of interest" description="Disordered" evidence="1">
    <location>
        <begin position="21"/>
        <end position="90"/>
    </location>
</feature>
<accession>A0ABN9M2U9</accession>
<dbReference type="Proteomes" id="UP001176940">
    <property type="component" value="Unassembled WGS sequence"/>
</dbReference>
<protein>
    <recommendedName>
        <fullName evidence="4">Structure-specific endonuclease subunit SLX4</fullName>
    </recommendedName>
</protein>
<sequence>MVESDDEFAELCSKLLKRVKKNNNPIESQNVPKASTAVWGKVKRTKPPPSKRQKKDGGCREAKAGVTSGSDMDRPEQRNDGGQGGDPRALDHVNVKDLVLERMQQFKRTVPSRLKLDSTEIGEAPIRPLTAGVSMLDDGDLALAKPPTAGPNTQDDGALALTKPPMAVLSTQDDGALALVKPPLAGPSMWDDGALALVKPPTAGPNTRDDRALARPPMAGRSTQDDGALAKPPMAGPNTRDDRALAKPPMAGPSTRDDGVLALAMQMDAKEKPSSLEDQGLFFCQLCQKDLTAMTSALREQHVNRCLDQVESLGGNPVTPSVPSCPLCGKPFSTEKSRAVVNGKRRGVTKQKEPSKKRKIGQTGAEMEDLMVAMALSRSIQEDKRAQTAAGGQVALDPPAREKKSRRKQKDKPPPLLLVQAPEETKEKLQKRLSMLLTEEAAENRVLTLPPSHFGQSWKKREKPGDCEEERDVSCGISVI</sequence>
<evidence type="ECO:0000313" key="2">
    <source>
        <dbReference type="EMBL" id="CAJ0957467.1"/>
    </source>
</evidence>
<name>A0ABN9M2U9_9NEOB</name>
<feature type="region of interest" description="Disordered" evidence="1">
    <location>
        <begin position="198"/>
        <end position="257"/>
    </location>
</feature>
<evidence type="ECO:0000256" key="1">
    <source>
        <dbReference type="SAM" id="MobiDB-lite"/>
    </source>
</evidence>
<proteinExistence type="predicted"/>
<feature type="region of interest" description="Disordered" evidence="1">
    <location>
        <begin position="447"/>
        <end position="480"/>
    </location>
</feature>
<feature type="compositionally biased region" description="Basic residues" evidence="1">
    <location>
        <begin position="41"/>
        <end position="54"/>
    </location>
</feature>
<feature type="region of interest" description="Disordered" evidence="1">
    <location>
        <begin position="343"/>
        <end position="365"/>
    </location>
</feature>
<organism evidence="2 3">
    <name type="scientific">Ranitomeya imitator</name>
    <name type="common">mimic poison frog</name>
    <dbReference type="NCBI Taxonomy" id="111125"/>
    <lineage>
        <taxon>Eukaryota</taxon>
        <taxon>Metazoa</taxon>
        <taxon>Chordata</taxon>
        <taxon>Craniata</taxon>
        <taxon>Vertebrata</taxon>
        <taxon>Euteleostomi</taxon>
        <taxon>Amphibia</taxon>
        <taxon>Batrachia</taxon>
        <taxon>Anura</taxon>
        <taxon>Neobatrachia</taxon>
        <taxon>Hyloidea</taxon>
        <taxon>Dendrobatidae</taxon>
        <taxon>Dendrobatinae</taxon>
        <taxon>Ranitomeya</taxon>
    </lineage>
</organism>
<reference evidence="2" key="1">
    <citation type="submission" date="2023-07" db="EMBL/GenBank/DDBJ databases">
        <authorList>
            <person name="Stuckert A."/>
        </authorList>
    </citation>
    <scope>NUCLEOTIDE SEQUENCE</scope>
</reference>
<feature type="compositionally biased region" description="Polar residues" evidence="1">
    <location>
        <begin position="22"/>
        <end position="33"/>
    </location>
</feature>
<keyword evidence="3" id="KW-1185">Reference proteome</keyword>
<feature type="region of interest" description="Disordered" evidence="1">
    <location>
        <begin position="381"/>
        <end position="425"/>
    </location>
</feature>
<evidence type="ECO:0008006" key="4">
    <source>
        <dbReference type="Google" id="ProtNLM"/>
    </source>
</evidence>
<dbReference type="PANTHER" id="PTHR21541">
    <property type="entry name" value="BTB POZ DOMAIN CONTAINING 12"/>
    <property type="match status" value="1"/>
</dbReference>
<evidence type="ECO:0000313" key="3">
    <source>
        <dbReference type="Proteomes" id="UP001176940"/>
    </source>
</evidence>